<keyword evidence="3" id="KW-0964">Secreted</keyword>
<dbReference type="Pfam" id="PF00666">
    <property type="entry name" value="Cathelicidins"/>
    <property type="match status" value="1"/>
</dbReference>
<accession>A0ABN9LSX0</accession>
<dbReference type="InterPro" id="IPR001894">
    <property type="entry name" value="Cathelicidin-like"/>
</dbReference>
<organism evidence="6 7">
    <name type="scientific">Ranitomeya imitator</name>
    <name type="common">mimic poison frog</name>
    <dbReference type="NCBI Taxonomy" id="111125"/>
    <lineage>
        <taxon>Eukaryota</taxon>
        <taxon>Metazoa</taxon>
        <taxon>Chordata</taxon>
        <taxon>Craniata</taxon>
        <taxon>Vertebrata</taxon>
        <taxon>Euteleostomi</taxon>
        <taxon>Amphibia</taxon>
        <taxon>Batrachia</taxon>
        <taxon>Anura</taxon>
        <taxon>Neobatrachia</taxon>
        <taxon>Hyloidea</taxon>
        <taxon>Dendrobatidae</taxon>
        <taxon>Dendrobatinae</taxon>
        <taxon>Ranitomeya</taxon>
    </lineage>
</organism>
<dbReference type="EMBL" id="CAUEEQ010027504">
    <property type="protein sequence ID" value="CAJ0947942.1"/>
    <property type="molecule type" value="Genomic_DNA"/>
</dbReference>
<dbReference type="SUPFAM" id="SSF54403">
    <property type="entry name" value="Cystatin/monellin"/>
    <property type="match status" value="1"/>
</dbReference>
<evidence type="ECO:0000256" key="2">
    <source>
        <dbReference type="ARBA" id="ARBA00005320"/>
    </source>
</evidence>
<evidence type="ECO:0000256" key="5">
    <source>
        <dbReference type="SAM" id="SignalP"/>
    </source>
</evidence>
<comment type="similarity">
    <text evidence="2">Belongs to the cathelicidin family.</text>
</comment>
<keyword evidence="4" id="KW-1015">Disulfide bond</keyword>
<comment type="caution">
    <text evidence="6">The sequence shown here is derived from an EMBL/GenBank/DDBJ whole genome shotgun (WGS) entry which is preliminary data.</text>
</comment>
<reference evidence="6" key="1">
    <citation type="submission" date="2023-07" db="EMBL/GenBank/DDBJ databases">
        <authorList>
            <person name="Stuckert A."/>
        </authorList>
    </citation>
    <scope>NUCLEOTIDE SEQUENCE</scope>
</reference>
<dbReference type="Proteomes" id="UP001176940">
    <property type="component" value="Unassembled WGS sequence"/>
</dbReference>
<dbReference type="Gene3D" id="3.10.450.10">
    <property type="match status" value="1"/>
</dbReference>
<evidence type="ECO:0000256" key="3">
    <source>
        <dbReference type="ARBA" id="ARBA00022525"/>
    </source>
</evidence>
<protein>
    <recommendedName>
        <fullName evidence="8">Cathelicidin</fullName>
    </recommendedName>
</protein>
<evidence type="ECO:0000256" key="1">
    <source>
        <dbReference type="ARBA" id="ARBA00004613"/>
    </source>
</evidence>
<proteinExistence type="inferred from homology"/>
<dbReference type="InterPro" id="IPR046350">
    <property type="entry name" value="Cystatin_sf"/>
</dbReference>
<dbReference type="PANTHER" id="PTHR10206:SF2">
    <property type="entry name" value="CATHELICIDIN ANTIMICROBIAL PEPTIDE"/>
    <property type="match status" value="1"/>
</dbReference>
<dbReference type="PANTHER" id="PTHR10206">
    <property type="entry name" value="CATHELICIDIN"/>
    <property type="match status" value="1"/>
</dbReference>
<evidence type="ECO:0000313" key="6">
    <source>
        <dbReference type="EMBL" id="CAJ0947942.1"/>
    </source>
</evidence>
<comment type="subcellular location">
    <subcellularLocation>
        <location evidence="1">Secreted</location>
    </subcellularLocation>
</comment>
<evidence type="ECO:0008006" key="8">
    <source>
        <dbReference type="Google" id="ProtNLM"/>
    </source>
</evidence>
<name>A0ABN9LSX0_9NEOB</name>
<feature type="signal peptide" evidence="5">
    <location>
        <begin position="1"/>
        <end position="25"/>
    </location>
</feature>
<evidence type="ECO:0000256" key="4">
    <source>
        <dbReference type="ARBA" id="ARBA00023157"/>
    </source>
</evidence>
<sequence>MVAKMRNWRLYLLLFSAVTIHGCLSNTAEPGTKDGRSIGDIIDLYNQKQGVKYLYKSLDQISIAPPQEDENLDRKSFIIKETVCPKSENVDLSKCDFKVDGAVKICSLDLGVEGPEGVICISHTKDIRVKRSSRKPCRKKPCRPKLTGGYTLIGRPGKNQNEAQIIQV</sequence>
<gene>
    <name evidence="6" type="ORF">RIMI_LOCUS11892870</name>
</gene>
<feature type="chain" id="PRO_5046451925" description="Cathelicidin" evidence="5">
    <location>
        <begin position="26"/>
        <end position="168"/>
    </location>
</feature>
<evidence type="ECO:0000313" key="7">
    <source>
        <dbReference type="Proteomes" id="UP001176940"/>
    </source>
</evidence>
<keyword evidence="7" id="KW-1185">Reference proteome</keyword>
<keyword evidence="5" id="KW-0732">Signal</keyword>